<feature type="transmembrane region" description="Helical" evidence="1">
    <location>
        <begin position="301"/>
        <end position="320"/>
    </location>
</feature>
<dbReference type="RefSeq" id="WP_243576067.1">
    <property type="nucleotide sequence ID" value="NZ_CP094529.1"/>
</dbReference>
<feature type="transmembrane region" description="Helical" evidence="1">
    <location>
        <begin position="138"/>
        <end position="161"/>
    </location>
</feature>
<feature type="transmembrane region" description="Helical" evidence="1">
    <location>
        <begin position="73"/>
        <end position="93"/>
    </location>
</feature>
<protein>
    <recommendedName>
        <fullName evidence="4">Glycosyltransferase RgtA/B/C/D-like domain-containing protein</fullName>
    </recommendedName>
</protein>
<feature type="transmembrane region" description="Helical" evidence="1">
    <location>
        <begin position="262"/>
        <end position="281"/>
    </location>
</feature>
<name>A0ABY4BHC7_9FLAO</name>
<keyword evidence="1" id="KW-0472">Membrane</keyword>
<gene>
    <name evidence="2" type="ORF">MTP08_11465</name>
</gene>
<sequence length="383" mass="44086">MKAGIIKFLDKTNMMKLIAFTIYFVINFLYLIKYGSRQEKIPIFFLALLFVGVHVLFYVFYQSVLKKIKMNGKMISVAIAICGIVYIFLSHIMKDPYSLNIDRWQTAEYSLDYWLHGKYIYSTRNFMGNIPSYLPGQLLLLLGFYLLGNVGYMQAAALMLFGVVSKFVFKSFKTAFLAVFMLFFSLTYLYEAICKSDFISSFILTSAFILYWNKKYPYNYFQKPILLGLIVGILFLTRSVVLVPLILFLGRSFFLATLGEKMRFSLTFLGVVSVLLSSVLLPAESVEYILAYNPLGVQGQANVFVMLFFVLITIFLSFIIKKMKHVFFCSSVIVFLLMLSFIVEQIIRNTETNFINITYLTAALPFCIVSFCLYSEENEVVKV</sequence>
<keyword evidence="1" id="KW-0812">Transmembrane</keyword>
<accession>A0ABY4BHC7</accession>
<feature type="transmembrane region" description="Helical" evidence="1">
    <location>
        <begin position="327"/>
        <end position="347"/>
    </location>
</feature>
<feature type="transmembrane region" description="Helical" evidence="1">
    <location>
        <begin position="353"/>
        <end position="374"/>
    </location>
</feature>
<evidence type="ECO:0000313" key="3">
    <source>
        <dbReference type="Proteomes" id="UP000831068"/>
    </source>
</evidence>
<dbReference type="Proteomes" id="UP000831068">
    <property type="component" value="Chromosome"/>
</dbReference>
<feature type="transmembrane region" description="Helical" evidence="1">
    <location>
        <begin position="14"/>
        <end position="31"/>
    </location>
</feature>
<keyword evidence="1" id="KW-1133">Transmembrane helix</keyword>
<feature type="transmembrane region" description="Helical" evidence="1">
    <location>
        <begin position="167"/>
        <end position="190"/>
    </location>
</feature>
<evidence type="ECO:0000313" key="2">
    <source>
        <dbReference type="EMBL" id="UOE37667.1"/>
    </source>
</evidence>
<feature type="transmembrane region" description="Helical" evidence="1">
    <location>
        <begin position="43"/>
        <end position="61"/>
    </location>
</feature>
<evidence type="ECO:0008006" key="4">
    <source>
        <dbReference type="Google" id="ProtNLM"/>
    </source>
</evidence>
<dbReference type="EMBL" id="CP094529">
    <property type="protein sequence ID" value="UOE37667.1"/>
    <property type="molecule type" value="Genomic_DNA"/>
</dbReference>
<organism evidence="2 3">
    <name type="scientific">Chryseobacterium oryzae</name>
    <dbReference type="NCBI Taxonomy" id="2929799"/>
    <lineage>
        <taxon>Bacteria</taxon>
        <taxon>Pseudomonadati</taxon>
        <taxon>Bacteroidota</taxon>
        <taxon>Flavobacteriia</taxon>
        <taxon>Flavobacteriales</taxon>
        <taxon>Weeksellaceae</taxon>
        <taxon>Chryseobacterium group</taxon>
        <taxon>Chryseobacterium</taxon>
    </lineage>
</organism>
<feature type="transmembrane region" description="Helical" evidence="1">
    <location>
        <begin position="225"/>
        <end position="250"/>
    </location>
</feature>
<keyword evidence="3" id="KW-1185">Reference proteome</keyword>
<reference evidence="2 3" key="1">
    <citation type="submission" date="2022-03" db="EMBL/GenBank/DDBJ databases">
        <title>Chryseobacterium sp. isolated from the Andong Sikhe.</title>
        <authorList>
            <person name="Won M."/>
            <person name="Kim S.-J."/>
            <person name="Kwon S.-W."/>
        </authorList>
    </citation>
    <scope>NUCLEOTIDE SEQUENCE [LARGE SCALE GENOMIC DNA]</scope>
    <source>
        <strain evidence="2 3">ADR-1</strain>
    </source>
</reference>
<evidence type="ECO:0000256" key="1">
    <source>
        <dbReference type="SAM" id="Phobius"/>
    </source>
</evidence>
<proteinExistence type="predicted"/>